<dbReference type="GO" id="GO:0005886">
    <property type="term" value="C:plasma membrane"/>
    <property type="evidence" value="ECO:0007669"/>
    <property type="project" value="UniProtKB-SubCell"/>
</dbReference>
<evidence type="ECO:0000256" key="6">
    <source>
        <dbReference type="SAM" id="Phobius"/>
    </source>
</evidence>
<dbReference type="CDD" id="cd06173">
    <property type="entry name" value="MFS_MefA_like"/>
    <property type="match status" value="1"/>
</dbReference>
<evidence type="ECO:0000256" key="5">
    <source>
        <dbReference type="ARBA" id="ARBA00023136"/>
    </source>
</evidence>
<keyword evidence="3 6" id="KW-0812">Transmembrane</keyword>
<dbReference type="PROSITE" id="PS50850">
    <property type="entry name" value="MFS"/>
    <property type="match status" value="1"/>
</dbReference>
<feature type="transmembrane region" description="Helical" evidence="6">
    <location>
        <begin position="373"/>
        <end position="392"/>
    </location>
</feature>
<keyword evidence="5 6" id="KW-0472">Membrane</keyword>
<evidence type="ECO:0000256" key="4">
    <source>
        <dbReference type="ARBA" id="ARBA00022989"/>
    </source>
</evidence>
<feature type="transmembrane region" description="Helical" evidence="6">
    <location>
        <begin position="81"/>
        <end position="100"/>
    </location>
</feature>
<evidence type="ECO:0000313" key="8">
    <source>
        <dbReference type="EMBL" id="CAB4684214.1"/>
    </source>
</evidence>
<organism evidence="8">
    <name type="scientific">freshwater metagenome</name>
    <dbReference type="NCBI Taxonomy" id="449393"/>
    <lineage>
        <taxon>unclassified sequences</taxon>
        <taxon>metagenomes</taxon>
        <taxon>ecological metagenomes</taxon>
    </lineage>
</organism>
<feature type="transmembrane region" description="Helical" evidence="6">
    <location>
        <begin position="20"/>
        <end position="40"/>
    </location>
</feature>
<evidence type="ECO:0000256" key="2">
    <source>
        <dbReference type="ARBA" id="ARBA00022475"/>
    </source>
</evidence>
<feature type="transmembrane region" description="Helical" evidence="6">
    <location>
        <begin position="52"/>
        <end position="72"/>
    </location>
</feature>
<keyword evidence="4 6" id="KW-1133">Transmembrane helix</keyword>
<accession>A0A6J6NHB1</accession>
<feature type="transmembrane region" description="Helical" evidence="6">
    <location>
        <begin position="349"/>
        <end position="367"/>
    </location>
</feature>
<dbReference type="EMBL" id="CAEZXN010000022">
    <property type="protein sequence ID" value="CAB4698496.1"/>
    <property type="molecule type" value="Genomic_DNA"/>
</dbReference>
<dbReference type="EMBL" id="CAFBRC010000024">
    <property type="protein sequence ID" value="CAB5073876.1"/>
    <property type="molecule type" value="Genomic_DNA"/>
</dbReference>
<gene>
    <name evidence="8" type="ORF">UFOPK2342_01376</name>
    <name evidence="9" type="ORF">UFOPK2423_01034</name>
    <name evidence="10" type="ORF">UFOPK3266_01123</name>
    <name evidence="11" type="ORF">UFOPK4367_00502</name>
</gene>
<proteinExistence type="predicted"/>
<dbReference type="InterPro" id="IPR020846">
    <property type="entry name" value="MFS_dom"/>
</dbReference>
<dbReference type="PANTHER" id="PTHR23513:SF11">
    <property type="entry name" value="STAPHYLOFERRIN A TRANSPORTER"/>
    <property type="match status" value="1"/>
</dbReference>
<feature type="transmembrane region" description="Helical" evidence="6">
    <location>
        <begin position="256"/>
        <end position="276"/>
    </location>
</feature>
<dbReference type="Gene3D" id="1.20.1250.20">
    <property type="entry name" value="MFS general substrate transporter like domains"/>
    <property type="match status" value="1"/>
</dbReference>
<evidence type="ECO:0000259" key="7">
    <source>
        <dbReference type="PROSITE" id="PS50850"/>
    </source>
</evidence>
<name>A0A6J6NHB1_9ZZZZ</name>
<dbReference type="PANTHER" id="PTHR23513">
    <property type="entry name" value="INTEGRAL MEMBRANE EFFLUX PROTEIN-RELATED"/>
    <property type="match status" value="1"/>
</dbReference>
<dbReference type="GO" id="GO:0022857">
    <property type="term" value="F:transmembrane transporter activity"/>
    <property type="evidence" value="ECO:0007669"/>
    <property type="project" value="InterPro"/>
</dbReference>
<evidence type="ECO:0000313" key="11">
    <source>
        <dbReference type="EMBL" id="CAB5073876.1"/>
    </source>
</evidence>
<protein>
    <submittedName>
        <fullName evidence="8">Unannotated protein</fullName>
    </submittedName>
</protein>
<dbReference type="InterPro" id="IPR011701">
    <property type="entry name" value="MFS"/>
</dbReference>
<sequence>MRRSDFAVLKIPNLRRFFIARALTVINGSIAPIAMAFAILDLPGGDSQDLALVEVCVVVSQLSAILIGGVLADRWSRVRTLVLGGSTASAGMFLLGIMLAIHISHVGVYCIGAALTGLGSGLGFPVFTALIADAVPEKQRQSANGLFRLVINLSRVGGAGIAGLLIVTLGNAGTMFMVGSAFLVSALIVSGIKVHQLPGSGESAIKDLTNGWKEFISYPWVVIIVVCYMIMNSMYAGTIDVIGPVIAKSELGGARGWALIMMCGSLGALIGTVIALRLRYRRPLITASLYSFAFPILILLFSFPAPLYVLAIGAALAGISMDIFGVAWDGALQREVAREKLSRVSSYDWFGSMVAIPVGMIFAGWGAKHFGPSTILPWMALVAALSLVLPFLSRSVWNVKGALIE</sequence>
<evidence type="ECO:0000313" key="10">
    <source>
        <dbReference type="EMBL" id="CAB4844431.1"/>
    </source>
</evidence>
<feature type="transmembrane region" description="Helical" evidence="6">
    <location>
        <begin position="175"/>
        <end position="194"/>
    </location>
</feature>
<dbReference type="InterPro" id="IPR036259">
    <property type="entry name" value="MFS_trans_sf"/>
</dbReference>
<dbReference type="AlphaFoldDB" id="A0A6J6NHB1"/>
<evidence type="ECO:0000256" key="1">
    <source>
        <dbReference type="ARBA" id="ARBA00004651"/>
    </source>
</evidence>
<reference evidence="8" key="1">
    <citation type="submission" date="2020-05" db="EMBL/GenBank/DDBJ databases">
        <authorList>
            <person name="Chiriac C."/>
            <person name="Salcher M."/>
            <person name="Ghai R."/>
            <person name="Kavagutti S V."/>
        </authorList>
    </citation>
    <scope>NUCLEOTIDE SEQUENCE</scope>
</reference>
<feature type="transmembrane region" description="Helical" evidence="6">
    <location>
        <begin position="283"/>
        <end position="301"/>
    </location>
</feature>
<keyword evidence="2" id="KW-1003">Cell membrane</keyword>
<feature type="transmembrane region" description="Helical" evidence="6">
    <location>
        <begin position="215"/>
        <end position="236"/>
    </location>
</feature>
<dbReference type="Pfam" id="PF07690">
    <property type="entry name" value="MFS_1"/>
    <property type="match status" value="1"/>
</dbReference>
<comment type="subcellular location">
    <subcellularLocation>
        <location evidence="1">Cell membrane</location>
        <topology evidence="1">Multi-pass membrane protein</topology>
    </subcellularLocation>
</comment>
<evidence type="ECO:0000313" key="9">
    <source>
        <dbReference type="EMBL" id="CAB4698496.1"/>
    </source>
</evidence>
<dbReference type="SUPFAM" id="SSF103473">
    <property type="entry name" value="MFS general substrate transporter"/>
    <property type="match status" value="1"/>
</dbReference>
<dbReference type="EMBL" id="CAEZXB010000033">
    <property type="protein sequence ID" value="CAB4684214.1"/>
    <property type="molecule type" value="Genomic_DNA"/>
</dbReference>
<evidence type="ECO:0000256" key="3">
    <source>
        <dbReference type="ARBA" id="ARBA00022692"/>
    </source>
</evidence>
<dbReference type="EMBL" id="CAFBAA010000030">
    <property type="protein sequence ID" value="CAB4844431.1"/>
    <property type="molecule type" value="Genomic_DNA"/>
</dbReference>
<feature type="transmembrane region" description="Helical" evidence="6">
    <location>
        <begin position="146"/>
        <end position="169"/>
    </location>
</feature>
<feature type="domain" description="Major facilitator superfamily (MFS) profile" evidence="7">
    <location>
        <begin position="8"/>
        <end position="405"/>
    </location>
</feature>
<feature type="transmembrane region" description="Helical" evidence="6">
    <location>
        <begin position="106"/>
        <end position="134"/>
    </location>
</feature>
<feature type="transmembrane region" description="Helical" evidence="6">
    <location>
        <begin position="307"/>
        <end position="328"/>
    </location>
</feature>